<dbReference type="AlphaFoldDB" id="A0A1V8SE10"/>
<dbReference type="PANTHER" id="PTHR48070:SF6">
    <property type="entry name" value="ESTERASE OVCA2"/>
    <property type="match status" value="1"/>
</dbReference>
<dbReference type="EMBL" id="NAJO01000058">
    <property type="protein sequence ID" value="OQN97071.1"/>
    <property type="molecule type" value="Genomic_DNA"/>
</dbReference>
<evidence type="ECO:0000313" key="4">
    <source>
        <dbReference type="Proteomes" id="UP000192596"/>
    </source>
</evidence>
<evidence type="ECO:0000313" key="3">
    <source>
        <dbReference type="EMBL" id="OQN97071.1"/>
    </source>
</evidence>
<dbReference type="STRING" id="1507870.A0A1V8SE10"/>
<dbReference type="InterPro" id="IPR029058">
    <property type="entry name" value="AB_hydrolase_fold"/>
</dbReference>
<keyword evidence="4" id="KW-1185">Reference proteome</keyword>
<dbReference type="InterPro" id="IPR005645">
    <property type="entry name" value="FSH-like_dom"/>
</dbReference>
<comment type="caution">
    <text evidence="3">The sequence shown here is derived from an EMBL/GenBank/DDBJ whole genome shotgun (WGS) entry which is preliminary data.</text>
</comment>
<dbReference type="SUPFAM" id="SSF53474">
    <property type="entry name" value="alpha/beta-Hydrolases"/>
    <property type="match status" value="1"/>
</dbReference>
<gene>
    <name evidence="3" type="ORF">B0A48_16875</name>
</gene>
<dbReference type="GO" id="GO:0019748">
    <property type="term" value="P:secondary metabolic process"/>
    <property type="evidence" value="ECO:0007669"/>
    <property type="project" value="TreeGrafter"/>
</dbReference>
<dbReference type="GO" id="GO:0005634">
    <property type="term" value="C:nucleus"/>
    <property type="evidence" value="ECO:0007669"/>
    <property type="project" value="TreeGrafter"/>
</dbReference>
<evidence type="ECO:0000256" key="1">
    <source>
        <dbReference type="ARBA" id="ARBA00022801"/>
    </source>
</evidence>
<dbReference type="Pfam" id="PF03959">
    <property type="entry name" value="FSH1"/>
    <property type="match status" value="1"/>
</dbReference>
<feature type="domain" description="Serine hydrolase" evidence="2">
    <location>
        <begin position="2"/>
        <end position="217"/>
    </location>
</feature>
<accession>A0A1V8SE10</accession>
<keyword evidence="1" id="KW-0378">Hydrolase</keyword>
<sequence>MKILVLHGESLRRNIGGVLCRIEEAVPNATFSFPTAHIRLQPRQHGVTSSALDLRGWFEASQASNPPDGLMTSVEDLVLVLEYEGPFAGIIALSLGTILAAMLAALLHGGTIIETHEEAIRNLVEAMPYPECFAALRHAPLRFLILCAARAATESYYEWLFQEDLGVRTCYVVGDLDSVVSYEDWGAVPKRLIARGEPVMIVHPDGHHLPTDRPSQVAIV</sequence>
<dbReference type="GO" id="GO:0005737">
    <property type="term" value="C:cytoplasm"/>
    <property type="evidence" value="ECO:0007669"/>
    <property type="project" value="TreeGrafter"/>
</dbReference>
<dbReference type="Gene3D" id="3.40.50.1820">
    <property type="entry name" value="alpha/beta hydrolase"/>
    <property type="match status" value="1"/>
</dbReference>
<organism evidence="3 4">
    <name type="scientific">Cryoendolithus antarcticus</name>
    <dbReference type="NCBI Taxonomy" id="1507870"/>
    <lineage>
        <taxon>Eukaryota</taxon>
        <taxon>Fungi</taxon>
        <taxon>Dikarya</taxon>
        <taxon>Ascomycota</taxon>
        <taxon>Pezizomycotina</taxon>
        <taxon>Dothideomycetes</taxon>
        <taxon>Dothideomycetidae</taxon>
        <taxon>Cladosporiales</taxon>
        <taxon>Cladosporiaceae</taxon>
        <taxon>Cryoendolithus</taxon>
    </lineage>
</organism>
<name>A0A1V8SE10_9PEZI</name>
<proteinExistence type="predicted"/>
<protein>
    <recommendedName>
        <fullName evidence="2">Serine hydrolase domain-containing protein</fullName>
    </recommendedName>
</protein>
<dbReference type="InParanoid" id="A0A1V8SE10"/>
<dbReference type="Proteomes" id="UP000192596">
    <property type="component" value="Unassembled WGS sequence"/>
</dbReference>
<reference evidence="4" key="1">
    <citation type="submission" date="2017-03" db="EMBL/GenBank/DDBJ databases">
        <title>Genomes of endolithic fungi from Antarctica.</title>
        <authorList>
            <person name="Coleine C."/>
            <person name="Masonjones S."/>
            <person name="Stajich J.E."/>
        </authorList>
    </citation>
    <scope>NUCLEOTIDE SEQUENCE [LARGE SCALE GENOMIC DNA]</scope>
    <source>
        <strain evidence="4">CCFEE 5527</strain>
    </source>
</reference>
<dbReference type="PANTHER" id="PTHR48070">
    <property type="entry name" value="ESTERASE OVCA2"/>
    <property type="match status" value="1"/>
</dbReference>
<dbReference type="GO" id="GO:0016787">
    <property type="term" value="F:hydrolase activity"/>
    <property type="evidence" value="ECO:0007669"/>
    <property type="project" value="UniProtKB-KW"/>
</dbReference>
<dbReference type="OrthoDB" id="2094269at2759"/>
<evidence type="ECO:0000259" key="2">
    <source>
        <dbReference type="Pfam" id="PF03959"/>
    </source>
</evidence>
<dbReference type="InterPro" id="IPR050593">
    <property type="entry name" value="LovG"/>
</dbReference>